<keyword evidence="5" id="KW-1185">Reference proteome</keyword>
<reference evidence="4 5" key="1">
    <citation type="submission" date="2019-03" db="EMBL/GenBank/DDBJ databases">
        <title>Genomic Encyclopedia of Type Strains, Phase IV (KMG-IV): sequencing the most valuable type-strain genomes for metagenomic binning, comparative biology and taxonomic classification.</title>
        <authorList>
            <person name="Goeker M."/>
        </authorList>
    </citation>
    <scope>NUCLEOTIDE SEQUENCE [LARGE SCALE GENOMIC DNA]</scope>
    <source>
        <strain evidence="4 5">DSM 18063</strain>
    </source>
</reference>
<evidence type="ECO:0000259" key="3">
    <source>
        <dbReference type="Pfam" id="PF00004"/>
    </source>
</evidence>
<dbReference type="InterPro" id="IPR050221">
    <property type="entry name" value="26S_Proteasome_ATPase"/>
</dbReference>
<evidence type="ECO:0000313" key="5">
    <source>
        <dbReference type="Proteomes" id="UP000294835"/>
    </source>
</evidence>
<evidence type="ECO:0000256" key="1">
    <source>
        <dbReference type="ARBA" id="ARBA00022741"/>
    </source>
</evidence>
<evidence type="ECO:0000313" key="4">
    <source>
        <dbReference type="EMBL" id="TCP40194.1"/>
    </source>
</evidence>
<organism evidence="4 5">
    <name type="scientific">Rhodovulum marinum</name>
    <dbReference type="NCBI Taxonomy" id="320662"/>
    <lineage>
        <taxon>Bacteria</taxon>
        <taxon>Pseudomonadati</taxon>
        <taxon>Pseudomonadota</taxon>
        <taxon>Alphaproteobacteria</taxon>
        <taxon>Rhodobacterales</taxon>
        <taxon>Paracoccaceae</taxon>
        <taxon>Rhodovulum</taxon>
    </lineage>
</organism>
<dbReference type="Pfam" id="PF00004">
    <property type="entry name" value="AAA"/>
    <property type="match status" value="1"/>
</dbReference>
<dbReference type="GO" id="GO:0016887">
    <property type="term" value="F:ATP hydrolysis activity"/>
    <property type="evidence" value="ECO:0007669"/>
    <property type="project" value="InterPro"/>
</dbReference>
<dbReference type="Gene3D" id="3.40.50.300">
    <property type="entry name" value="P-loop containing nucleotide triphosphate hydrolases"/>
    <property type="match status" value="1"/>
</dbReference>
<dbReference type="InterPro" id="IPR027417">
    <property type="entry name" value="P-loop_NTPase"/>
</dbReference>
<dbReference type="EMBL" id="SLXP01000008">
    <property type="protein sequence ID" value="TCP40194.1"/>
    <property type="molecule type" value="Genomic_DNA"/>
</dbReference>
<keyword evidence="1" id="KW-0547">Nucleotide-binding</keyword>
<dbReference type="PANTHER" id="PTHR23073">
    <property type="entry name" value="26S PROTEASOME REGULATORY SUBUNIT"/>
    <property type="match status" value="1"/>
</dbReference>
<dbReference type="Proteomes" id="UP000294835">
    <property type="component" value="Unassembled WGS sequence"/>
</dbReference>
<proteinExistence type="predicted"/>
<accession>A0A4R2PXZ3</accession>
<dbReference type="SUPFAM" id="SSF52540">
    <property type="entry name" value="P-loop containing nucleoside triphosphate hydrolases"/>
    <property type="match status" value="1"/>
</dbReference>
<protein>
    <submittedName>
        <fullName evidence="4">ATPase family protein associated with various cellular activities (AAA)</fullName>
    </submittedName>
</protein>
<name>A0A4R2PXZ3_9RHOB</name>
<comment type="caution">
    <text evidence="4">The sequence shown here is derived from an EMBL/GenBank/DDBJ whole genome shotgun (WGS) entry which is preliminary data.</text>
</comment>
<dbReference type="AlphaFoldDB" id="A0A4R2PXZ3"/>
<dbReference type="InterPro" id="IPR003959">
    <property type="entry name" value="ATPase_AAA_core"/>
</dbReference>
<dbReference type="GO" id="GO:0005524">
    <property type="term" value="F:ATP binding"/>
    <property type="evidence" value="ECO:0007669"/>
    <property type="project" value="UniProtKB-KW"/>
</dbReference>
<keyword evidence="2" id="KW-0067">ATP-binding</keyword>
<gene>
    <name evidence="4" type="ORF">EV662_10868</name>
</gene>
<sequence length="173" mass="19448">MVVSKYIGETEKNLGLVFDIAAEREWILFFDEADALFGTRTAATNAHDRYANQEVSYLLQRIEDCRSLMILATNLRSNIDDAFFRRFQMAIGFARPDAAQRERIWRGLLADVPLAGDVDIADLARRHDLVGGSITNVARHAAITAMRRGADRVGTDDLHQAVARELRKEGRTT</sequence>
<dbReference type="CDD" id="cd19481">
    <property type="entry name" value="RecA-like_protease"/>
    <property type="match status" value="1"/>
</dbReference>
<feature type="domain" description="ATPase AAA-type core" evidence="3">
    <location>
        <begin position="2"/>
        <end position="93"/>
    </location>
</feature>
<dbReference type="Gene3D" id="1.10.8.60">
    <property type="match status" value="1"/>
</dbReference>
<evidence type="ECO:0000256" key="2">
    <source>
        <dbReference type="ARBA" id="ARBA00022840"/>
    </source>
</evidence>
<dbReference type="RefSeq" id="WP_243695847.1">
    <property type="nucleotide sequence ID" value="NZ_SLXP01000008.1"/>
</dbReference>